<sequence>METSWLYALLSLALILLITLTFFSPKPKQKLPPSPSSSIPLLGHLHLLKLPLHRTYQNLANKLSTPIFSLRLGSSRLMVVVSSPDLVDECFTKNDIVLANRPRLIIGNYIGYNYTSLIGCPYGDHWRNLRRLTTIEVFSAARLNMFQSIRHDEIKLLLKKLYEKSYRDFSKVELRYLLTEMTFNNIMRMMQRTWLGRILYQISLIQRIPKLTEIEETWFFINQSIYSIQHKS</sequence>
<evidence type="ECO:0000256" key="7">
    <source>
        <dbReference type="ARBA" id="ARBA00023002"/>
    </source>
</evidence>
<dbReference type="PANTHER" id="PTHR47947">
    <property type="entry name" value="CYTOCHROME P450 82C3-RELATED"/>
    <property type="match status" value="1"/>
</dbReference>
<dbReference type="PANTHER" id="PTHR47947:SF62">
    <property type="entry name" value="CYTOCHROME P450, FAMILY 81, SUBFAMILY D, POLYPEPTIDE 5"/>
    <property type="match status" value="1"/>
</dbReference>
<dbReference type="SUPFAM" id="SSF48264">
    <property type="entry name" value="Cytochrome P450"/>
    <property type="match status" value="1"/>
</dbReference>
<evidence type="ECO:0000256" key="9">
    <source>
        <dbReference type="ARBA" id="ARBA00023033"/>
    </source>
</evidence>
<keyword evidence="6 11" id="KW-1133">Transmembrane helix</keyword>
<dbReference type="InterPro" id="IPR036396">
    <property type="entry name" value="Cyt_P450_sf"/>
</dbReference>
<evidence type="ECO:0000256" key="8">
    <source>
        <dbReference type="ARBA" id="ARBA00023004"/>
    </source>
</evidence>
<gene>
    <name evidence="12" type="ORF">CASFOL_011531</name>
</gene>
<dbReference type="GO" id="GO:0004497">
    <property type="term" value="F:monooxygenase activity"/>
    <property type="evidence" value="ECO:0007669"/>
    <property type="project" value="UniProtKB-KW"/>
</dbReference>
<evidence type="ECO:0000256" key="10">
    <source>
        <dbReference type="ARBA" id="ARBA00023136"/>
    </source>
</evidence>
<dbReference type="Gene3D" id="1.10.630.10">
    <property type="entry name" value="Cytochrome P450"/>
    <property type="match status" value="1"/>
</dbReference>
<evidence type="ECO:0008006" key="14">
    <source>
        <dbReference type="Google" id="ProtNLM"/>
    </source>
</evidence>
<evidence type="ECO:0000256" key="1">
    <source>
        <dbReference type="ARBA" id="ARBA00004167"/>
    </source>
</evidence>
<dbReference type="Proteomes" id="UP001632038">
    <property type="component" value="Unassembled WGS sequence"/>
</dbReference>
<evidence type="ECO:0000313" key="12">
    <source>
        <dbReference type="EMBL" id="KAL3646351.1"/>
    </source>
</evidence>
<protein>
    <recommendedName>
        <fullName evidence="14">Cytochrome P450</fullName>
    </recommendedName>
</protein>
<evidence type="ECO:0000256" key="5">
    <source>
        <dbReference type="ARBA" id="ARBA00022723"/>
    </source>
</evidence>
<comment type="similarity">
    <text evidence="2">Belongs to the cytochrome P450 family.</text>
</comment>
<keyword evidence="8" id="KW-0408">Iron</keyword>
<dbReference type="InterPro" id="IPR050651">
    <property type="entry name" value="Plant_Cytochrome_P450_Monoox"/>
</dbReference>
<comment type="subcellular location">
    <subcellularLocation>
        <location evidence="1">Membrane</location>
        <topology evidence="1">Single-pass membrane protein</topology>
    </subcellularLocation>
</comment>
<organism evidence="12 13">
    <name type="scientific">Castilleja foliolosa</name>
    <dbReference type="NCBI Taxonomy" id="1961234"/>
    <lineage>
        <taxon>Eukaryota</taxon>
        <taxon>Viridiplantae</taxon>
        <taxon>Streptophyta</taxon>
        <taxon>Embryophyta</taxon>
        <taxon>Tracheophyta</taxon>
        <taxon>Spermatophyta</taxon>
        <taxon>Magnoliopsida</taxon>
        <taxon>eudicotyledons</taxon>
        <taxon>Gunneridae</taxon>
        <taxon>Pentapetalae</taxon>
        <taxon>asterids</taxon>
        <taxon>lamiids</taxon>
        <taxon>Lamiales</taxon>
        <taxon>Orobanchaceae</taxon>
        <taxon>Pedicularideae</taxon>
        <taxon>Castillejinae</taxon>
        <taxon>Castilleja</taxon>
    </lineage>
</organism>
<keyword evidence="3" id="KW-0349">Heme</keyword>
<reference evidence="13" key="1">
    <citation type="journal article" date="2024" name="IScience">
        <title>Strigolactones Initiate the Formation of Haustorium-like Structures in Castilleja.</title>
        <authorList>
            <person name="Buerger M."/>
            <person name="Peterson D."/>
            <person name="Chory J."/>
        </authorList>
    </citation>
    <scope>NUCLEOTIDE SEQUENCE [LARGE SCALE GENOMIC DNA]</scope>
</reference>
<dbReference type="GO" id="GO:0046872">
    <property type="term" value="F:metal ion binding"/>
    <property type="evidence" value="ECO:0007669"/>
    <property type="project" value="UniProtKB-KW"/>
</dbReference>
<keyword evidence="7" id="KW-0560">Oxidoreductase</keyword>
<dbReference type="GO" id="GO:0016020">
    <property type="term" value="C:membrane"/>
    <property type="evidence" value="ECO:0007669"/>
    <property type="project" value="UniProtKB-SubCell"/>
</dbReference>
<evidence type="ECO:0000256" key="4">
    <source>
        <dbReference type="ARBA" id="ARBA00022692"/>
    </source>
</evidence>
<evidence type="ECO:0000256" key="3">
    <source>
        <dbReference type="ARBA" id="ARBA00022617"/>
    </source>
</evidence>
<comment type="caution">
    <text evidence="12">The sequence shown here is derived from an EMBL/GenBank/DDBJ whole genome shotgun (WGS) entry which is preliminary data.</text>
</comment>
<accession>A0ABD3DX36</accession>
<keyword evidence="13" id="KW-1185">Reference proteome</keyword>
<feature type="transmembrane region" description="Helical" evidence="11">
    <location>
        <begin position="6"/>
        <end position="23"/>
    </location>
</feature>
<dbReference type="EMBL" id="JAVIJP010000013">
    <property type="protein sequence ID" value="KAL3646351.1"/>
    <property type="molecule type" value="Genomic_DNA"/>
</dbReference>
<keyword evidence="4 11" id="KW-0812">Transmembrane</keyword>
<evidence type="ECO:0000256" key="2">
    <source>
        <dbReference type="ARBA" id="ARBA00010617"/>
    </source>
</evidence>
<evidence type="ECO:0000256" key="11">
    <source>
        <dbReference type="SAM" id="Phobius"/>
    </source>
</evidence>
<evidence type="ECO:0000256" key="6">
    <source>
        <dbReference type="ARBA" id="ARBA00022989"/>
    </source>
</evidence>
<keyword evidence="5" id="KW-0479">Metal-binding</keyword>
<keyword evidence="10 11" id="KW-0472">Membrane</keyword>
<dbReference type="InterPro" id="IPR001128">
    <property type="entry name" value="Cyt_P450"/>
</dbReference>
<evidence type="ECO:0000313" key="13">
    <source>
        <dbReference type="Proteomes" id="UP001632038"/>
    </source>
</evidence>
<dbReference type="Pfam" id="PF00067">
    <property type="entry name" value="p450"/>
    <property type="match status" value="1"/>
</dbReference>
<keyword evidence="9" id="KW-0503">Monooxygenase</keyword>
<name>A0ABD3DX36_9LAMI</name>
<dbReference type="AlphaFoldDB" id="A0ABD3DX36"/>
<proteinExistence type="inferred from homology"/>